<gene>
    <name evidence="5" type="ORF">EJN92_19885</name>
</gene>
<name>A0A3Q9BTD1_9BURK</name>
<evidence type="ECO:0000313" key="6">
    <source>
        <dbReference type="Proteomes" id="UP000275663"/>
    </source>
</evidence>
<comment type="similarity">
    <text evidence="1">Belongs to the leucine-binding protein family.</text>
</comment>
<feature type="chain" id="PRO_5018728200" evidence="3">
    <location>
        <begin position="31"/>
        <end position="390"/>
    </location>
</feature>
<proteinExistence type="inferred from homology"/>
<keyword evidence="6" id="KW-1185">Reference proteome</keyword>
<accession>A0A3Q9BTD1</accession>
<evidence type="ECO:0000256" key="1">
    <source>
        <dbReference type="ARBA" id="ARBA00010062"/>
    </source>
</evidence>
<dbReference type="InterPro" id="IPR028081">
    <property type="entry name" value="Leu-bd"/>
</dbReference>
<sequence>MLKFSSVTPAFTCRSLISALVLVSSLSVQAENGVSAERILLGQSAAISSAASVLGVQMNFGAKLYFDAINAQGGVYGRKIELQIEDDMYVAAGALENTRQMIEQDKVFALFGYVGSATSEAAIPLFTKAKVPFFGSLSGAASLRTPFNRYIFNLRASYEQEAAYIVRQLAISKVANVAVFYQNDSDGLGILKNIKAELKQINLPLSCVAMVPPSVNFEDDFDIRQAVNIFMEKKPEVILLASTYGSSATLIKQLRLAGYKGQFYSLSLVGARALSEALGKEGSGVVISNAVPSPWSPKFAIVEEYRKAMKKVGKTEYDFTSLEGYMAAKSFVAILKETGRDLSREKFIDTAERMGPIDLGDFQLRFSGKHHEGSKFVELVLIGRDGKFVR</sequence>
<dbReference type="InterPro" id="IPR028082">
    <property type="entry name" value="Peripla_BP_I"/>
</dbReference>
<evidence type="ECO:0000259" key="4">
    <source>
        <dbReference type="Pfam" id="PF13458"/>
    </source>
</evidence>
<dbReference type="SUPFAM" id="SSF53822">
    <property type="entry name" value="Periplasmic binding protein-like I"/>
    <property type="match status" value="1"/>
</dbReference>
<organism evidence="5 6">
    <name type="scientific">Undibacterium parvum</name>
    <dbReference type="NCBI Taxonomy" id="401471"/>
    <lineage>
        <taxon>Bacteria</taxon>
        <taxon>Pseudomonadati</taxon>
        <taxon>Pseudomonadota</taxon>
        <taxon>Betaproteobacteria</taxon>
        <taxon>Burkholderiales</taxon>
        <taxon>Oxalobacteraceae</taxon>
        <taxon>Undibacterium</taxon>
    </lineage>
</organism>
<evidence type="ECO:0000313" key="5">
    <source>
        <dbReference type="EMBL" id="AZP14059.1"/>
    </source>
</evidence>
<dbReference type="OrthoDB" id="9777352at2"/>
<dbReference type="Proteomes" id="UP000275663">
    <property type="component" value="Chromosome"/>
</dbReference>
<evidence type="ECO:0000256" key="2">
    <source>
        <dbReference type="ARBA" id="ARBA00022729"/>
    </source>
</evidence>
<dbReference type="CDD" id="cd06326">
    <property type="entry name" value="PBP1_ABC_ligand_binding-like"/>
    <property type="match status" value="1"/>
</dbReference>
<dbReference type="RefSeq" id="WP_126129420.1">
    <property type="nucleotide sequence ID" value="NZ_CP034464.1"/>
</dbReference>
<dbReference type="PANTHER" id="PTHR47235:SF1">
    <property type="entry name" value="BLR6548 PROTEIN"/>
    <property type="match status" value="1"/>
</dbReference>
<feature type="domain" description="Leucine-binding protein" evidence="4">
    <location>
        <begin position="42"/>
        <end position="375"/>
    </location>
</feature>
<reference evidence="5 6" key="1">
    <citation type="journal article" date="2011" name="Int. J. Syst. Evol. Microbiol.">
        <title>Description of Undibacterium oligocarboniphilum sp. nov., isolated from purified water, and Undibacterium pigrum strain CCUG 49012 as the type strain of Undibacterium parvum sp. nov., and emended descriptions of the genus Undibacterium and the species Undibacterium pigrum.</title>
        <authorList>
            <person name="Eder W."/>
            <person name="Wanner G."/>
            <person name="Ludwig W."/>
            <person name="Busse H.J."/>
            <person name="Ziemke-Kageler F."/>
            <person name="Lang E."/>
        </authorList>
    </citation>
    <scope>NUCLEOTIDE SEQUENCE [LARGE SCALE GENOMIC DNA]</scope>
    <source>
        <strain evidence="5 6">DSM 23061</strain>
    </source>
</reference>
<keyword evidence="2 3" id="KW-0732">Signal</keyword>
<dbReference type="Pfam" id="PF13458">
    <property type="entry name" value="Peripla_BP_6"/>
    <property type="match status" value="1"/>
</dbReference>
<dbReference type="AlphaFoldDB" id="A0A3Q9BTD1"/>
<dbReference type="EMBL" id="CP034464">
    <property type="protein sequence ID" value="AZP14059.1"/>
    <property type="molecule type" value="Genomic_DNA"/>
</dbReference>
<protein>
    <submittedName>
        <fullName evidence="5">ABC transporter permease</fullName>
    </submittedName>
</protein>
<evidence type="ECO:0000256" key="3">
    <source>
        <dbReference type="SAM" id="SignalP"/>
    </source>
</evidence>
<dbReference type="PANTHER" id="PTHR47235">
    <property type="entry name" value="BLR6548 PROTEIN"/>
    <property type="match status" value="1"/>
</dbReference>
<dbReference type="KEGG" id="upv:EJN92_19885"/>
<feature type="signal peptide" evidence="3">
    <location>
        <begin position="1"/>
        <end position="30"/>
    </location>
</feature>
<dbReference type="Gene3D" id="3.40.50.2300">
    <property type="match status" value="2"/>
</dbReference>